<dbReference type="Proteomes" id="UP000697710">
    <property type="component" value="Unassembled WGS sequence"/>
</dbReference>
<keyword evidence="2" id="KW-0808">Transferase</keyword>
<dbReference type="AlphaFoldDB" id="A0A956RN45"/>
<dbReference type="PANTHER" id="PTHR44329:SF260">
    <property type="entry name" value="PROTEIN KINASE DOMAIN-CONTAINING PROTEIN"/>
    <property type="match status" value="1"/>
</dbReference>
<dbReference type="Gene3D" id="1.10.510.10">
    <property type="entry name" value="Transferase(Phosphotransferase) domain 1"/>
    <property type="match status" value="1"/>
</dbReference>
<dbReference type="InterPro" id="IPR011990">
    <property type="entry name" value="TPR-like_helical_dom_sf"/>
</dbReference>
<dbReference type="Gene3D" id="1.25.40.10">
    <property type="entry name" value="Tetratricopeptide repeat domain"/>
    <property type="match status" value="1"/>
</dbReference>
<evidence type="ECO:0000259" key="1">
    <source>
        <dbReference type="PROSITE" id="PS50011"/>
    </source>
</evidence>
<dbReference type="EMBL" id="JAGQHR010000024">
    <property type="protein sequence ID" value="MCA9726370.1"/>
    <property type="molecule type" value="Genomic_DNA"/>
</dbReference>
<sequence length="1082" mass="121018">MLLKSLSLPYESSEATSFAQEYLLLHRLRHPNLVQVRGYRIYPDRTLVMAMEEAPGAPLDGLPLTPGWDLRKAEIARQILSALDARHRVAYLHADLKPEHVMVDDTGERPRVTLLDLGLATPIGQRIRKGTLRYIPPEILSGDGEWTVQSDLYLFGMVLYHLIYAEAPFVSGDSIEEHIRKRFQDGLPLESRIASLRLQHLLGSLTHKDPKRRPTDAGAAWTSLHEIRPSNDPDQADPNLTTLVHGFHGRESERDRFRDWIRALARSGDPSAATCEVGGEPGIGKSALLTQLVAVAETEGWCVLHQPVDDVVSRSAGFTVERTEPGIRLELGEKAARAAWMDGPATGTCDAVPTDGITSPTLTIDLGPLPLMPRQAMARSSVGDSLAKRITELSLGNPRLLASSCSQIEWLTDFAWTQYPEAVEDRFPERGPTPSEWIDWLRVVTDKNPAAREGLALIAMSRWWSPAVIGYTAKLRWSEVLDAVQPFFRRGLLREERFEPKLLSASWEFAAIQAAGSYAEDLLAKLAEQVHNVLAPSKLRELAELALALENWTAVRDLFEPTIVALHEDEQFDNLMALVVRTWNRLPPGMDIGTPRAWDLLITAIASFASTLRAEPPHRLVEGLPASVNGAARPLISAWIFRESGNKQASKDALGSAEFADGAPKSLAWIEAYLGAHYRRELNDTVRARVLGWLSHPRFQDPASQTKLRLMIMTHFEDEIPPQQSLDLLDGIPPGSRPEISAWDLANQGLIRAGALFHLTRYKEATGDATAALEFFGPRSRLRARANHSLRAAIAYETGDLAAARWESHRIIRMLLLNNELAVLPFAYRNLIFVHLHRGEMGLALTTLRACDSMLARLPRFQDPDTRSDWLPLYVRWMAGDPAAASEIRHRLGEGIVAPRLLATLGMDELESGATGDGRRHLKEALLRSEDPTAALELLALWLRTEVDLENRDAAVDLLVSLDEDLEGITPRIEALLRLTEAEMVWHGWVETDREIELVLLDAILDADRREMGPCLWRAHWTLARFYHDENRLTESVQQYEAAHARFRLLVEGLTPDQYEGTVARAAAGQFLREFHERVPEE</sequence>
<dbReference type="PANTHER" id="PTHR44329">
    <property type="entry name" value="SERINE/THREONINE-PROTEIN KINASE TNNI3K-RELATED"/>
    <property type="match status" value="1"/>
</dbReference>
<dbReference type="GO" id="GO:0004674">
    <property type="term" value="F:protein serine/threonine kinase activity"/>
    <property type="evidence" value="ECO:0007669"/>
    <property type="project" value="TreeGrafter"/>
</dbReference>
<feature type="domain" description="Protein kinase" evidence="1">
    <location>
        <begin position="1"/>
        <end position="228"/>
    </location>
</feature>
<organism evidence="2 3">
    <name type="scientific">Eiseniibacteriota bacterium</name>
    <dbReference type="NCBI Taxonomy" id="2212470"/>
    <lineage>
        <taxon>Bacteria</taxon>
        <taxon>Candidatus Eiseniibacteriota</taxon>
    </lineage>
</organism>
<name>A0A956RN45_UNCEI</name>
<dbReference type="SUPFAM" id="SSF56112">
    <property type="entry name" value="Protein kinase-like (PK-like)"/>
    <property type="match status" value="1"/>
</dbReference>
<reference evidence="2" key="1">
    <citation type="submission" date="2020-04" db="EMBL/GenBank/DDBJ databases">
        <authorList>
            <person name="Zhang T."/>
        </authorList>
    </citation>
    <scope>NUCLEOTIDE SEQUENCE</scope>
    <source>
        <strain evidence="2">HKST-UBA01</strain>
    </source>
</reference>
<gene>
    <name evidence="2" type="ORF">KC729_01725</name>
</gene>
<evidence type="ECO:0000313" key="3">
    <source>
        <dbReference type="Proteomes" id="UP000697710"/>
    </source>
</evidence>
<dbReference type="GO" id="GO:0005524">
    <property type="term" value="F:ATP binding"/>
    <property type="evidence" value="ECO:0007669"/>
    <property type="project" value="InterPro"/>
</dbReference>
<evidence type="ECO:0000313" key="2">
    <source>
        <dbReference type="EMBL" id="MCA9726370.1"/>
    </source>
</evidence>
<dbReference type="PROSITE" id="PS50011">
    <property type="entry name" value="PROTEIN_KINASE_DOM"/>
    <property type="match status" value="1"/>
</dbReference>
<accession>A0A956RN45</accession>
<comment type="caution">
    <text evidence="2">The sequence shown here is derived from an EMBL/GenBank/DDBJ whole genome shotgun (WGS) entry which is preliminary data.</text>
</comment>
<reference evidence="2" key="2">
    <citation type="journal article" date="2021" name="Microbiome">
        <title>Successional dynamics and alternative stable states in a saline activated sludge microbial community over 9 years.</title>
        <authorList>
            <person name="Wang Y."/>
            <person name="Ye J."/>
            <person name="Ju F."/>
            <person name="Liu L."/>
            <person name="Boyd J.A."/>
            <person name="Deng Y."/>
            <person name="Parks D.H."/>
            <person name="Jiang X."/>
            <person name="Yin X."/>
            <person name="Woodcroft B.J."/>
            <person name="Tyson G.W."/>
            <person name="Hugenholtz P."/>
            <person name="Polz M.F."/>
            <person name="Zhang T."/>
        </authorList>
    </citation>
    <scope>NUCLEOTIDE SEQUENCE</scope>
    <source>
        <strain evidence="2">HKST-UBA01</strain>
    </source>
</reference>
<dbReference type="InterPro" id="IPR000719">
    <property type="entry name" value="Prot_kinase_dom"/>
</dbReference>
<protein>
    <submittedName>
        <fullName evidence="2">Protein kinase</fullName>
    </submittedName>
</protein>
<proteinExistence type="predicted"/>
<keyword evidence="2" id="KW-0418">Kinase</keyword>
<dbReference type="InterPro" id="IPR051681">
    <property type="entry name" value="Ser/Thr_Kinases-Pseudokinases"/>
</dbReference>
<dbReference type="Pfam" id="PF00069">
    <property type="entry name" value="Pkinase"/>
    <property type="match status" value="1"/>
</dbReference>
<dbReference type="InterPro" id="IPR011009">
    <property type="entry name" value="Kinase-like_dom_sf"/>
</dbReference>